<evidence type="ECO:0000256" key="1">
    <source>
        <dbReference type="SAM" id="Phobius"/>
    </source>
</evidence>
<evidence type="ECO:0000313" key="3">
    <source>
        <dbReference type="Proteomes" id="UP001479436"/>
    </source>
</evidence>
<keyword evidence="1" id="KW-1133">Transmembrane helix</keyword>
<organism evidence="2 3">
    <name type="scientific">Basidiobolus ranarum</name>
    <dbReference type="NCBI Taxonomy" id="34480"/>
    <lineage>
        <taxon>Eukaryota</taxon>
        <taxon>Fungi</taxon>
        <taxon>Fungi incertae sedis</taxon>
        <taxon>Zoopagomycota</taxon>
        <taxon>Entomophthoromycotina</taxon>
        <taxon>Basidiobolomycetes</taxon>
        <taxon>Basidiobolales</taxon>
        <taxon>Basidiobolaceae</taxon>
        <taxon>Basidiobolus</taxon>
    </lineage>
</organism>
<sequence length="268" mass="30303">MENSDFSAYYLSCQILFTLCPCLVSVCIGQRLGKNTTYVNFLITGILCFTVVWNIMANIMLYVNHVVAQSCQIFAWLCPVCYLSTKNITYLYFVERVYIIKGGMSTRRQFKLYWFHGLLISLSLTLLVIVIVYDTHMMDFSQGCQIKFNFHTIVALLAYDVTLNLYLTILFVIPLFTTTRWSPSRSKFHNLAKRTLCASVVALVFTSANLAVCLAWPLISYKECLLLCCVDLNVNALVVDYSSRVKEDDSAGTELTTSGVASIIKHVS</sequence>
<feature type="transmembrane region" description="Helical" evidence="1">
    <location>
        <begin position="6"/>
        <end position="29"/>
    </location>
</feature>
<dbReference type="Proteomes" id="UP001479436">
    <property type="component" value="Unassembled WGS sequence"/>
</dbReference>
<name>A0ABR2WRU3_9FUNG</name>
<protein>
    <recommendedName>
        <fullName evidence="4">G-protein coupled receptors family 1 profile domain-containing protein</fullName>
    </recommendedName>
</protein>
<keyword evidence="1" id="KW-0812">Transmembrane</keyword>
<feature type="transmembrane region" description="Helical" evidence="1">
    <location>
        <begin position="153"/>
        <end position="176"/>
    </location>
</feature>
<dbReference type="EMBL" id="JASJQH010000483">
    <property type="protein sequence ID" value="KAK9764156.1"/>
    <property type="molecule type" value="Genomic_DNA"/>
</dbReference>
<comment type="caution">
    <text evidence="2">The sequence shown here is derived from an EMBL/GenBank/DDBJ whole genome shotgun (WGS) entry which is preliminary data.</text>
</comment>
<feature type="transmembrane region" description="Helical" evidence="1">
    <location>
        <begin position="73"/>
        <end position="93"/>
    </location>
</feature>
<dbReference type="PANTHER" id="PTHR38848:SF3">
    <property type="entry name" value="G-PROTEIN COUPLED RECEPTORS FAMILY 3 PROFILE DOMAIN-CONTAINING PROTEIN"/>
    <property type="match status" value="1"/>
</dbReference>
<keyword evidence="3" id="KW-1185">Reference proteome</keyword>
<evidence type="ECO:0000313" key="2">
    <source>
        <dbReference type="EMBL" id="KAK9764156.1"/>
    </source>
</evidence>
<accession>A0ABR2WRU3</accession>
<evidence type="ECO:0008006" key="4">
    <source>
        <dbReference type="Google" id="ProtNLM"/>
    </source>
</evidence>
<dbReference type="PANTHER" id="PTHR38848">
    <property type="entry name" value="G-PROTEIN COUPLED RECEPTORS FAMILY 3 PROFILE DOMAIN-CONTAINING PROTEIN"/>
    <property type="match status" value="1"/>
</dbReference>
<proteinExistence type="predicted"/>
<keyword evidence="1" id="KW-0472">Membrane</keyword>
<gene>
    <name evidence="2" type="ORF">K7432_008579</name>
</gene>
<feature type="transmembrane region" description="Helical" evidence="1">
    <location>
        <begin position="113"/>
        <end position="133"/>
    </location>
</feature>
<feature type="transmembrane region" description="Helical" evidence="1">
    <location>
        <begin position="41"/>
        <end position="61"/>
    </location>
</feature>
<reference evidence="2 3" key="1">
    <citation type="submission" date="2023-04" db="EMBL/GenBank/DDBJ databases">
        <title>Genome of Basidiobolus ranarum AG-B5.</title>
        <authorList>
            <person name="Stajich J.E."/>
            <person name="Carter-House D."/>
            <person name="Gryganskyi A."/>
        </authorList>
    </citation>
    <scope>NUCLEOTIDE SEQUENCE [LARGE SCALE GENOMIC DNA]</scope>
    <source>
        <strain evidence="2 3">AG-B5</strain>
    </source>
</reference>
<feature type="transmembrane region" description="Helical" evidence="1">
    <location>
        <begin position="196"/>
        <end position="219"/>
    </location>
</feature>